<evidence type="ECO:0000313" key="3">
    <source>
        <dbReference type="EMBL" id="KAK5093669.1"/>
    </source>
</evidence>
<protein>
    <submittedName>
        <fullName evidence="3">Uncharacterized protein</fullName>
    </submittedName>
</protein>
<feature type="transmembrane region" description="Helical" evidence="2">
    <location>
        <begin position="67"/>
        <end position="94"/>
    </location>
</feature>
<evidence type="ECO:0000256" key="1">
    <source>
        <dbReference type="SAM" id="MobiDB-lite"/>
    </source>
</evidence>
<feature type="transmembrane region" description="Helical" evidence="2">
    <location>
        <begin position="195"/>
        <end position="214"/>
    </location>
</feature>
<evidence type="ECO:0000256" key="2">
    <source>
        <dbReference type="SAM" id="Phobius"/>
    </source>
</evidence>
<evidence type="ECO:0000313" key="4">
    <source>
        <dbReference type="Proteomes" id="UP001345013"/>
    </source>
</evidence>
<keyword evidence="2" id="KW-0472">Membrane</keyword>
<keyword evidence="2" id="KW-0812">Transmembrane</keyword>
<feature type="transmembrane region" description="Helical" evidence="2">
    <location>
        <begin position="160"/>
        <end position="189"/>
    </location>
</feature>
<keyword evidence="4" id="KW-1185">Reference proteome</keyword>
<proteinExistence type="predicted"/>
<sequence>MAQAPEEQYISPVARVRSQLSANNNNEEEEESIPERQPTQTSTGIRSEGGHELYKIKPMTKHSGHSVVTFFNGLFQTIIAISTLGTSVTFSFILSTDTQLSNPNAYYNQSQVATFLAISWLLFLLALAFGSLGSTLLTFFRAHWTRDWDGEHGRRSQREVQFYAVLASGLLGAQVIGAFIFLCLVVVAYSPVVGWIALAFTGWFALVILLSVLWQVPWPWRQNAPDARGGKSP</sequence>
<accession>A0ABR0KD02</accession>
<comment type="caution">
    <text evidence="3">The sequence shown here is derived from an EMBL/GenBank/DDBJ whole genome shotgun (WGS) entry which is preliminary data.</text>
</comment>
<feature type="transmembrane region" description="Helical" evidence="2">
    <location>
        <begin position="114"/>
        <end position="140"/>
    </location>
</feature>
<name>A0ABR0KD02_9EURO</name>
<organism evidence="3 4">
    <name type="scientific">Lithohypha guttulata</name>
    <dbReference type="NCBI Taxonomy" id="1690604"/>
    <lineage>
        <taxon>Eukaryota</taxon>
        <taxon>Fungi</taxon>
        <taxon>Dikarya</taxon>
        <taxon>Ascomycota</taxon>
        <taxon>Pezizomycotina</taxon>
        <taxon>Eurotiomycetes</taxon>
        <taxon>Chaetothyriomycetidae</taxon>
        <taxon>Chaetothyriales</taxon>
        <taxon>Trichomeriaceae</taxon>
        <taxon>Lithohypha</taxon>
    </lineage>
</organism>
<feature type="region of interest" description="Disordered" evidence="1">
    <location>
        <begin position="1"/>
        <end position="48"/>
    </location>
</feature>
<keyword evidence="2" id="KW-1133">Transmembrane helix</keyword>
<reference evidence="3 4" key="1">
    <citation type="submission" date="2023-08" db="EMBL/GenBank/DDBJ databases">
        <title>Black Yeasts Isolated from many extreme environments.</title>
        <authorList>
            <person name="Coleine C."/>
            <person name="Stajich J.E."/>
            <person name="Selbmann L."/>
        </authorList>
    </citation>
    <scope>NUCLEOTIDE SEQUENCE [LARGE SCALE GENOMIC DNA]</scope>
    <source>
        <strain evidence="3 4">CCFEE 5885</strain>
    </source>
</reference>
<dbReference type="EMBL" id="JAVRRG010000040">
    <property type="protein sequence ID" value="KAK5093669.1"/>
    <property type="molecule type" value="Genomic_DNA"/>
</dbReference>
<dbReference type="Proteomes" id="UP001345013">
    <property type="component" value="Unassembled WGS sequence"/>
</dbReference>
<gene>
    <name evidence="3" type="ORF">LTR24_004051</name>
</gene>